<dbReference type="AlphaFoldDB" id="A0A2N0S0Z8"/>
<protein>
    <submittedName>
        <fullName evidence="1">Uncharacterized protein</fullName>
    </submittedName>
</protein>
<organism evidence="1 2">
    <name type="scientific">Rhizophagus irregularis</name>
    <dbReference type="NCBI Taxonomy" id="588596"/>
    <lineage>
        <taxon>Eukaryota</taxon>
        <taxon>Fungi</taxon>
        <taxon>Fungi incertae sedis</taxon>
        <taxon>Mucoromycota</taxon>
        <taxon>Glomeromycotina</taxon>
        <taxon>Glomeromycetes</taxon>
        <taxon>Glomerales</taxon>
        <taxon>Glomeraceae</taxon>
        <taxon>Rhizophagus</taxon>
    </lineage>
</organism>
<reference evidence="1 2" key="1">
    <citation type="submission" date="2017-10" db="EMBL/GenBank/DDBJ databases">
        <title>Extensive intraspecific genome diversity in a model arbuscular mycorrhizal fungus.</title>
        <authorList>
            <person name="Chen E.C.H."/>
            <person name="Morin E."/>
            <person name="Baudet D."/>
            <person name="Noel J."/>
            <person name="Ndikumana S."/>
            <person name="Charron P."/>
            <person name="St-Onge C."/>
            <person name="Giorgi J."/>
            <person name="Grigoriev I.V."/>
            <person name="Roux C."/>
            <person name="Martin F.M."/>
            <person name="Corradi N."/>
        </authorList>
    </citation>
    <scope>NUCLEOTIDE SEQUENCE [LARGE SCALE GENOMIC DNA]</scope>
    <source>
        <strain evidence="1 2">A1</strain>
    </source>
</reference>
<accession>A0A2N0S0Z8</accession>
<dbReference type="Proteomes" id="UP000232688">
    <property type="component" value="Unassembled WGS sequence"/>
</dbReference>
<comment type="caution">
    <text evidence="1">The sequence shown here is derived from an EMBL/GenBank/DDBJ whole genome shotgun (WGS) entry which is preliminary data.</text>
</comment>
<sequence length="57" mass="7022">MQKVRFIFPFSFYIFDFFDFTDNFLILYINMKSIILIILSWKCKNNIECIELNNWGN</sequence>
<gene>
    <name evidence="1" type="ORF">RhiirA1_131104</name>
</gene>
<proteinExistence type="predicted"/>
<name>A0A2N0S0Z8_9GLOM</name>
<evidence type="ECO:0000313" key="2">
    <source>
        <dbReference type="Proteomes" id="UP000232688"/>
    </source>
</evidence>
<evidence type="ECO:0000313" key="1">
    <source>
        <dbReference type="EMBL" id="PKC69206.1"/>
    </source>
</evidence>
<reference evidence="1 2" key="2">
    <citation type="submission" date="2017-10" db="EMBL/GenBank/DDBJ databases">
        <title>Genome analyses suggest a sexual origin of heterokaryosis in a supposedly ancient asexual fungus.</title>
        <authorList>
            <person name="Corradi N."/>
            <person name="Sedzielewska K."/>
            <person name="Noel J."/>
            <person name="Charron P."/>
            <person name="Farinelli L."/>
            <person name="Marton T."/>
            <person name="Kruger M."/>
            <person name="Pelin A."/>
            <person name="Brachmann A."/>
            <person name="Corradi N."/>
        </authorList>
    </citation>
    <scope>NUCLEOTIDE SEQUENCE [LARGE SCALE GENOMIC DNA]</scope>
    <source>
        <strain evidence="1 2">A1</strain>
    </source>
</reference>
<dbReference type="VEuPathDB" id="FungiDB:RhiirA1_131104"/>
<dbReference type="EMBL" id="LLXH01000289">
    <property type="protein sequence ID" value="PKC69206.1"/>
    <property type="molecule type" value="Genomic_DNA"/>
</dbReference>